<comment type="caution">
    <text evidence="2">The sequence shown here is derived from an EMBL/GenBank/DDBJ whole genome shotgun (WGS) entry which is preliminary data.</text>
</comment>
<organism evidence="2">
    <name type="scientific">marine sediment metagenome</name>
    <dbReference type="NCBI Taxonomy" id="412755"/>
    <lineage>
        <taxon>unclassified sequences</taxon>
        <taxon>metagenomes</taxon>
        <taxon>ecological metagenomes</taxon>
    </lineage>
</organism>
<keyword evidence="1" id="KW-0812">Transmembrane</keyword>
<keyword evidence="1" id="KW-0472">Membrane</keyword>
<name>X1F4G0_9ZZZZ</name>
<feature type="transmembrane region" description="Helical" evidence="1">
    <location>
        <begin position="6"/>
        <end position="24"/>
    </location>
</feature>
<keyword evidence="1" id="KW-1133">Transmembrane helix</keyword>
<reference evidence="2" key="1">
    <citation type="journal article" date="2014" name="Front. Microbiol.">
        <title>High frequency of phylogenetically diverse reductive dehalogenase-homologous genes in deep subseafloor sedimentary metagenomes.</title>
        <authorList>
            <person name="Kawai M."/>
            <person name="Futagami T."/>
            <person name="Toyoda A."/>
            <person name="Takaki Y."/>
            <person name="Nishi S."/>
            <person name="Hori S."/>
            <person name="Arai W."/>
            <person name="Tsubouchi T."/>
            <person name="Morono Y."/>
            <person name="Uchiyama I."/>
            <person name="Ito T."/>
            <person name="Fujiyama A."/>
            <person name="Inagaki F."/>
            <person name="Takami H."/>
        </authorList>
    </citation>
    <scope>NUCLEOTIDE SEQUENCE</scope>
    <source>
        <strain evidence="2">Expedition CK06-06</strain>
    </source>
</reference>
<dbReference type="EMBL" id="BART01032883">
    <property type="protein sequence ID" value="GAH15683.1"/>
    <property type="molecule type" value="Genomic_DNA"/>
</dbReference>
<proteinExistence type="predicted"/>
<sequence length="58" mass="6841">MPNILALFGLIIILIIICAFFIAMQTNFQDEENEFDEDELLEAEFLLYLDEEDEDEHT</sequence>
<protein>
    <submittedName>
        <fullName evidence="2">Uncharacterized protein</fullName>
    </submittedName>
</protein>
<dbReference type="AlphaFoldDB" id="X1F4G0"/>
<gene>
    <name evidence="2" type="ORF">S01H4_56702</name>
</gene>
<evidence type="ECO:0000256" key="1">
    <source>
        <dbReference type="SAM" id="Phobius"/>
    </source>
</evidence>
<accession>X1F4G0</accession>
<evidence type="ECO:0000313" key="2">
    <source>
        <dbReference type="EMBL" id="GAH15683.1"/>
    </source>
</evidence>